<dbReference type="Proteomes" id="UP000856143">
    <property type="component" value="Unassembled WGS sequence"/>
</dbReference>
<name>A0AAN5RF63_KLEOX</name>
<accession>A0AAN5RF63</accession>
<dbReference type="AlphaFoldDB" id="A0AAN5RF63"/>
<evidence type="ECO:0000313" key="1">
    <source>
        <dbReference type="EMBL" id="HAT1683149.1"/>
    </source>
</evidence>
<reference evidence="1" key="2">
    <citation type="submission" date="2020-11" db="EMBL/GenBank/DDBJ databases">
        <authorList>
            <consortium name="NCBI Pathogen Detection Project"/>
        </authorList>
    </citation>
    <scope>NUCLEOTIDE SEQUENCE</scope>
    <source>
        <strain evidence="1">R404</strain>
    </source>
</reference>
<proteinExistence type="predicted"/>
<comment type="caution">
    <text evidence="1">The sequence shown here is derived from an EMBL/GenBank/DDBJ whole genome shotgun (WGS) entry which is preliminary data.</text>
</comment>
<protein>
    <submittedName>
        <fullName evidence="1">Uncharacterized protein</fullName>
    </submittedName>
</protein>
<sequence length="144" mass="15746">MQKVTLKVDIPDVGRIQQIIDCVIDDISKFPVTSRTRDHLAALIVNEVSRRIGDSIVVSLDASTLGDGFLLGMNEDAHRKEEEKAALIKDLRSAIKAQLSGEMDWVRTRAFWAARLPGIPHDILAEALTATINYGAAVLRAAGK</sequence>
<evidence type="ECO:0000313" key="2">
    <source>
        <dbReference type="Proteomes" id="UP000856143"/>
    </source>
</evidence>
<reference evidence="1" key="1">
    <citation type="journal article" date="2018" name="Genome Biol.">
        <title>SKESA: strategic k-mer extension for scrupulous assemblies.</title>
        <authorList>
            <person name="Souvorov A."/>
            <person name="Agarwala R."/>
            <person name="Lipman D.J."/>
        </authorList>
    </citation>
    <scope>NUCLEOTIDE SEQUENCE</scope>
    <source>
        <strain evidence="1">R404</strain>
    </source>
</reference>
<dbReference type="EMBL" id="DACSEO010000054">
    <property type="protein sequence ID" value="HAT1683149.1"/>
    <property type="molecule type" value="Genomic_DNA"/>
</dbReference>
<organism evidence="1 2">
    <name type="scientific">Klebsiella oxytoca</name>
    <dbReference type="NCBI Taxonomy" id="571"/>
    <lineage>
        <taxon>Bacteria</taxon>
        <taxon>Pseudomonadati</taxon>
        <taxon>Pseudomonadota</taxon>
        <taxon>Gammaproteobacteria</taxon>
        <taxon>Enterobacterales</taxon>
        <taxon>Enterobacteriaceae</taxon>
        <taxon>Klebsiella/Raoultella group</taxon>
        <taxon>Klebsiella</taxon>
    </lineage>
</organism>
<gene>
    <name evidence="1" type="ORF">I8Y21_003873</name>
</gene>